<comment type="subcellular location">
    <subcellularLocation>
        <location evidence="1">Membrane</location>
    </subcellularLocation>
</comment>
<protein>
    <recommendedName>
        <fullName evidence="5">Fatty acid desaturase domain-containing protein</fullName>
    </recommendedName>
</protein>
<dbReference type="InterPro" id="IPR012171">
    <property type="entry name" value="Fatty_acid_desaturase"/>
</dbReference>
<comment type="caution">
    <text evidence="6">The sequence shown here is derived from an EMBL/GenBank/DDBJ whole genome shotgun (WGS) entry which is preliminary data.</text>
</comment>
<dbReference type="GO" id="GO:0016020">
    <property type="term" value="C:membrane"/>
    <property type="evidence" value="ECO:0007669"/>
    <property type="project" value="UniProtKB-SubCell"/>
</dbReference>
<evidence type="ECO:0000256" key="3">
    <source>
        <dbReference type="ARBA" id="ARBA00023002"/>
    </source>
</evidence>
<comment type="similarity">
    <text evidence="2">Belongs to the fatty acid desaturase type 1 family.</text>
</comment>
<sequence>MFVLANISPFNIDSIEDLRVLFEPFLGKCMSDLRVATTGSRSKRAGHNIACPSWMDGFFGGLQFQLEHHLFPRLPRCQLRKVSPVVKDLSKKREGPKQPCSEEFAVGSCEYSWLRA</sequence>
<evidence type="ECO:0000313" key="7">
    <source>
        <dbReference type="Proteomes" id="UP000436088"/>
    </source>
</evidence>
<dbReference type="GO" id="GO:0006629">
    <property type="term" value="P:lipid metabolic process"/>
    <property type="evidence" value="ECO:0007669"/>
    <property type="project" value="UniProtKB-KW"/>
</dbReference>
<proteinExistence type="inferred from homology"/>
<gene>
    <name evidence="6" type="ORF">F3Y22_tig00110793pilonHSYRG00116</name>
</gene>
<keyword evidence="3" id="KW-0560">Oxidoreductase</keyword>
<evidence type="ECO:0000259" key="5">
    <source>
        <dbReference type="Pfam" id="PF00487"/>
    </source>
</evidence>
<dbReference type="AlphaFoldDB" id="A0A6A2ZRS7"/>
<dbReference type="PANTHER" id="PTHR19353">
    <property type="entry name" value="FATTY ACID DESATURASE 2"/>
    <property type="match status" value="1"/>
</dbReference>
<feature type="domain" description="Fatty acid desaturase" evidence="5">
    <location>
        <begin position="47"/>
        <end position="94"/>
    </location>
</feature>
<keyword evidence="7" id="KW-1185">Reference proteome</keyword>
<keyword evidence="4" id="KW-0443">Lipid metabolism</keyword>
<evidence type="ECO:0000256" key="2">
    <source>
        <dbReference type="ARBA" id="ARBA00009295"/>
    </source>
</evidence>
<evidence type="ECO:0000313" key="6">
    <source>
        <dbReference type="EMBL" id="KAE8693852.1"/>
    </source>
</evidence>
<dbReference type="PANTHER" id="PTHR19353:SF28">
    <property type="entry name" value="DELTA(8)-FATTY-ACID DESATURASE 2"/>
    <property type="match status" value="1"/>
</dbReference>
<dbReference type="EMBL" id="VEPZ02001113">
    <property type="protein sequence ID" value="KAE8693852.1"/>
    <property type="molecule type" value="Genomic_DNA"/>
</dbReference>
<name>A0A6A2ZRS7_HIBSY</name>
<dbReference type="Pfam" id="PF00487">
    <property type="entry name" value="FA_desaturase"/>
    <property type="match status" value="1"/>
</dbReference>
<organism evidence="6 7">
    <name type="scientific">Hibiscus syriacus</name>
    <name type="common">Rose of Sharon</name>
    <dbReference type="NCBI Taxonomy" id="106335"/>
    <lineage>
        <taxon>Eukaryota</taxon>
        <taxon>Viridiplantae</taxon>
        <taxon>Streptophyta</taxon>
        <taxon>Embryophyta</taxon>
        <taxon>Tracheophyta</taxon>
        <taxon>Spermatophyta</taxon>
        <taxon>Magnoliopsida</taxon>
        <taxon>eudicotyledons</taxon>
        <taxon>Gunneridae</taxon>
        <taxon>Pentapetalae</taxon>
        <taxon>rosids</taxon>
        <taxon>malvids</taxon>
        <taxon>Malvales</taxon>
        <taxon>Malvaceae</taxon>
        <taxon>Malvoideae</taxon>
        <taxon>Hibiscus</taxon>
    </lineage>
</organism>
<dbReference type="Proteomes" id="UP000436088">
    <property type="component" value="Unassembled WGS sequence"/>
</dbReference>
<evidence type="ECO:0000256" key="1">
    <source>
        <dbReference type="ARBA" id="ARBA00004370"/>
    </source>
</evidence>
<accession>A0A6A2ZRS7</accession>
<evidence type="ECO:0000256" key="4">
    <source>
        <dbReference type="ARBA" id="ARBA00023098"/>
    </source>
</evidence>
<dbReference type="GO" id="GO:0016717">
    <property type="term" value="F:oxidoreductase activity, acting on paired donors, with oxidation of a pair of donors resulting in the reduction of molecular oxygen to two molecules of water"/>
    <property type="evidence" value="ECO:0007669"/>
    <property type="project" value="TreeGrafter"/>
</dbReference>
<dbReference type="InterPro" id="IPR005804">
    <property type="entry name" value="FA_desaturase_dom"/>
</dbReference>
<reference evidence="6" key="1">
    <citation type="submission" date="2019-09" db="EMBL/GenBank/DDBJ databases">
        <title>Draft genome information of white flower Hibiscus syriacus.</title>
        <authorList>
            <person name="Kim Y.-M."/>
        </authorList>
    </citation>
    <scope>NUCLEOTIDE SEQUENCE [LARGE SCALE GENOMIC DNA]</scope>
    <source>
        <strain evidence="6">YM2019G1</strain>
    </source>
</reference>